<evidence type="ECO:0000313" key="2">
    <source>
        <dbReference type="EMBL" id="CAG8696542.1"/>
    </source>
</evidence>
<feature type="non-terminal residue" evidence="2">
    <location>
        <position position="1"/>
    </location>
</feature>
<dbReference type="SUPFAM" id="SSF117281">
    <property type="entry name" value="Kelch motif"/>
    <property type="match status" value="1"/>
</dbReference>
<protein>
    <submittedName>
        <fullName evidence="2">8554_t:CDS:1</fullName>
    </submittedName>
</protein>
<reference evidence="2 3" key="1">
    <citation type="submission" date="2021-06" db="EMBL/GenBank/DDBJ databases">
        <authorList>
            <person name="Kallberg Y."/>
            <person name="Tangrot J."/>
            <person name="Rosling A."/>
        </authorList>
    </citation>
    <scope>NUCLEOTIDE SEQUENCE [LARGE SCALE GENOMIC DNA]</scope>
    <source>
        <strain evidence="2 3">120-4 pot B 10/14</strain>
    </source>
</reference>
<feature type="transmembrane region" description="Helical" evidence="1">
    <location>
        <begin position="140"/>
        <end position="166"/>
    </location>
</feature>
<dbReference type="EMBL" id="CAJVQB010007071">
    <property type="protein sequence ID" value="CAG8696542.1"/>
    <property type="molecule type" value="Genomic_DNA"/>
</dbReference>
<evidence type="ECO:0000256" key="1">
    <source>
        <dbReference type="SAM" id="Phobius"/>
    </source>
</evidence>
<comment type="caution">
    <text evidence="2">The sequence shown here is derived from an EMBL/GenBank/DDBJ whole genome shotgun (WGS) entry which is preliminary data.</text>
</comment>
<dbReference type="Proteomes" id="UP000789901">
    <property type="component" value="Unassembled WGS sequence"/>
</dbReference>
<name>A0ABN7UYW0_GIGMA</name>
<proteinExistence type="predicted"/>
<dbReference type="InterPro" id="IPR015915">
    <property type="entry name" value="Kelch-typ_b-propeller"/>
</dbReference>
<keyword evidence="3" id="KW-1185">Reference proteome</keyword>
<evidence type="ECO:0000313" key="3">
    <source>
        <dbReference type="Proteomes" id="UP000789901"/>
    </source>
</evidence>
<organism evidence="2 3">
    <name type="scientific">Gigaspora margarita</name>
    <dbReference type="NCBI Taxonomy" id="4874"/>
    <lineage>
        <taxon>Eukaryota</taxon>
        <taxon>Fungi</taxon>
        <taxon>Fungi incertae sedis</taxon>
        <taxon>Mucoromycota</taxon>
        <taxon>Glomeromycotina</taxon>
        <taxon>Glomeromycetes</taxon>
        <taxon>Diversisporales</taxon>
        <taxon>Gigasporaceae</taxon>
        <taxon>Gigaspora</taxon>
    </lineage>
</organism>
<keyword evidence="1" id="KW-0812">Transmembrane</keyword>
<accession>A0ABN7UYW0</accession>
<gene>
    <name evidence="2" type="ORF">GMARGA_LOCUS11848</name>
</gene>
<dbReference type="Gene3D" id="2.120.10.80">
    <property type="entry name" value="Kelch-type beta propeller"/>
    <property type="match status" value="1"/>
</dbReference>
<keyword evidence="1" id="KW-1133">Transmembrane helix</keyword>
<keyword evidence="1" id="KW-0472">Membrane</keyword>
<sequence>IADYLRTLYPNASDNSVEYTLMQKYDIIVYGGSKDDQLGPQTLPNLCVLNTNYWIWSIPDISPVNTPQSLTFHSAALYKNYMVIAFASTKGLYNKDVYVLDTQKYIWVGIDNTETTSQNSSAIQKNKFQSPSTSSSVNGLFIGMGVVGGIGIILVGMASFFGYLLYKTARHKSCK</sequence>